<gene>
    <name evidence="8" type="ORF">STAIW_v1c06150</name>
</gene>
<evidence type="ECO:0000256" key="3">
    <source>
        <dbReference type="ARBA" id="ARBA00022692"/>
    </source>
</evidence>
<evidence type="ECO:0000256" key="1">
    <source>
        <dbReference type="ARBA" id="ARBA00004651"/>
    </source>
</evidence>
<dbReference type="AlphaFoldDB" id="S5LZU3"/>
<feature type="transmembrane region" description="Helical" evidence="6">
    <location>
        <begin position="58"/>
        <end position="78"/>
    </location>
</feature>
<reference evidence="8 9" key="1">
    <citation type="journal article" date="2013" name="Genome Biol. Evol.">
        <title>Comparison of metabolic capacities and inference of gene content evolution in mosquito-associated Spiroplasma diminutum and S. taiwanense.</title>
        <authorList>
            <person name="Lo W.S."/>
            <person name="Ku C."/>
            <person name="Chen L.L."/>
            <person name="Chang T.H."/>
            <person name="Kuo C.H."/>
        </authorList>
    </citation>
    <scope>NUCLEOTIDE SEQUENCE [LARGE SCALE GENOMIC DNA]</scope>
    <source>
        <strain evidence="8">CT-1</strain>
    </source>
</reference>
<dbReference type="PATRIC" id="fig|1276220.3.peg.627"/>
<dbReference type="GO" id="GO:0005886">
    <property type="term" value="C:plasma membrane"/>
    <property type="evidence" value="ECO:0007669"/>
    <property type="project" value="UniProtKB-SubCell"/>
</dbReference>
<accession>S5LZU3</accession>
<dbReference type="STRING" id="1276220.STAIW_v1c06150"/>
<evidence type="ECO:0000256" key="4">
    <source>
        <dbReference type="ARBA" id="ARBA00022989"/>
    </source>
</evidence>
<evidence type="ECO:0000259" key="7">
    <source>
        <dbReference type="PROSITE" id="PS50929"/>
    </source>
</evidence>
<dbReference type="GO" id="GO:0140359">
    <property type="term" value="F:ABC-type transporter activity"/>
    <property type="evidence" value="ECO:0007669"/>
    <property type="project" value="InterPro"/>
</dbReference>
<evidence type="ECO:0000256" key="2">
    <source>
        <dbReference type="ARBA" id="ARBA00005417"/>
    </source>
</evidence>
<dbReference type="RefSeq" id="WP_020834376.1">
    <property type="nucleotide sequence ID" value="NC_021846.1"/>
</dbReference>
<keyword evidence="5 6" id="KW-0472">Membrane</keyword>
<keyword evidence="4 6" id="KW-1133">Transmembrane helix</keyword>
<organism evidence="8 9">
    <name type="scientific">Spiroplasma taiwanense CT-1</name>
    <dbReference type="NCBI Taxonomy" id="1276220"/>
    <lineage>
        <taxon>Bacteria</taxon>
        <taxon>Bacillati</taxon>
        <taxon>Mycoplasmatota</taxon>
        <taxon>Mollicutes</taxon>
        <taxon>Entomoplasmatales</taxon>
        <taxon>Spiroplasmataceae</taxon>
        <taxon>Spiroplasma</taxon>
    </lineage>
</organism>
<dbReference type="Gene3D" id="1.20.1560.10">
    <property type="entry name" value="ABC transporter type 1, transmembrane domain"/>
    <property type="match status" value="1"/>
</dbReference>
<feature type="transmembrane region" description="Helical" evidence="6">
    <location>
        <begin position="12"/>
        <end position="38"/>
    </location>
</feature>
<feature type="domain" description="ABC transmembrane type-1" evidence="7">
    <location>
        <begin position="1"/>
        <end position="112"/>
    </location>
</feature>
<evidence type="ECO:0000256" key="5">
    <source>
        <dbReference type="ARBA" id="ARBA00023136"/>
    </source>
</evidence>
<protein>
    <recommendedName>
        <fullName evidence="7">ABC transmembrane type-1 domain-containing protein</fullName>
    </recommendedName>
</protein>
<comment type="subcellular location">
    <subcellularLocation>
        <location evidence="1">Cell membrane</location>
        <topology evidence="1">Multi-pass membrane protein</topology>
    </subcellularLocation>
</comment>
<evidence type="ECO:0000313" key="8">
    <source>
        <dbReference type="EMBL" id="AGR41237.1"/>
    </source>
</evidence>
<evidence type="ECO:0000256" key="6">
    <source>
        <dbReference type="SAM" id="Phobius"/>
    </source>
</evidence>
<dbReference type="SUPFAM" id="SSF90123">
    <property type="entry name" value="ABC transporter transmembrane region"/>
    <property type="match status" value="1"/>
</dbReference>
<proteinExistence type="inferred from homology"/>
<dbReference type="EMBL" id="CP005074">
    <property type="protein sequence ID" value="AGR41237.1"/>
    <property type="molecule type" value="Genomic_DNA"/>
</dbReference>
<dbReference type="InterPro" id="IPR036640">
    <property type="entry name" value="ABC1_TM_sf"/>
</dbReference>
<dbReference type="GO" id="GO:0005524">
    <property type="term" value="F:ATP binding"/>
    <property type="evidence" value="ECO:0007669"/>
    <property type="project" value="InterPro"/>
</dbReference>
<keyword evidence="3 6" id="KW-0812">Transmembrane</keyword>
<dbReference type="Proteomes" id="UP000014984">
    <property type="component" value="Chromosome"/>
</dbReference>
<dbReference type="KEGG" id="stai:STAIW_v1c06150"/>
<name>S5LZU3_9MOLU</name>
<dbReference type="InterPro" id="IPR011527">
    <property type="entry name" value="ABC1_TM_dom"/>
</dbReference>
<dbReference type="PROSITE" id="PS50929">
    <property type="entry name" value="ABC_TM1F"/>
    <property type="match status" value="1"/>
</dbReference>
<comment type="similarity">
    <text evidence="2">Belongs to the ABC transporter superfamily.</text>
</comment>
<sequence length="112" mass="13147">MFSFIGIIASAISYSAALLTISWVLFLILLAFALIMYLVSNILYKKFNKAIFEYIQNYGIYVNGLMSTLLGIKVFYFGNRIKKFKEKITLTYQLDKKIIINLQKYMELWIFL</sequence>
<evidence type="ECO:0000313" key="9">
    <source>
        <dbReference type="Proteomes" id="UP000014984"/>
    </source>
</evidence>
<dbReference type="HOGENOM" id="CLU_2144257_0_0_14"/>
<keyword evidence="9" id="KW-1185">Reference proteome</keyword>